<feature type="compositionally biased region" description="Basic and acidic residues" evidence="2">
    <location>
        <begin position="83"/>
        <end position="120"/>
    </location>
</feature>
<evidence type="ECO:0000259" key="5">
    <source>
        <dbReference type="PROSITE" id="PS50994"/>
    </source>
</evidence>
<dbReference type="InterPro" id="IPR000477">
    <property type="entry name" value="RT_dom"/>
</dbReference>
<dbReference type="GO" id="GO:0004523">
    <property type="term" value="F:RNA-DNA hybrid ribonuclease activity"/>
    <property type="evidence" value="ECO:0007669"/>
    <property type="project" value="InterPro"/>
</dbReference>
<dbReference type="PANTHER" id="PTHR48475:SF2">
    <property type="entry name" value="RIBONUCLEASE H"/>
    <property type="match status" value="1"/>
</dbReference>
<dbReference type="Gene3D" id="3.10.10.10">
    <property type="entry name" value="HIV Type 1 Reverse Transcriptase, subunit A, domain 1"/>
    <property type="match status" value="1"/>
</dbReference>
<dbReference type="PROSITE" id="PS50994">
    <property type="entry name" value="INTEGRASE"/>
    <property type="match status" value="1"/>
</dbReference>
<dbReference type="CDD" id="cd09279">
    <property type="entry name" value="RNase_HI_like"/>
    <property type="match status" value="1"/>
</dbReference>
<feature type="compositionally biased region" description="Pro residues" evidence="2">
    <location>
        <begin position="25"/>
        <end position="37"/>
    </location>
</feature>
<dbReference type="PANTHER" id="PTHR48475">
    <property type="entry name" value="RIBONUCLEASE H"/>
    <property type="match status" value="1"/>
</dbReference>
<dbReference type="CDD" id="cd01647">
    <property type="entry name" value="RT_LTR"/>
    <property type="match status" value="1"/>
</dbReference>
<feature type="domain" description="RNase H type-1" evidence="4">
    <location>
        <begin position="1021"/>
        <end position="1150"/>
    </location>
</feature>
<dbReference type="Gene3D" id="1.10.340.70">
    <property type="match status" value="1"/>
</dbReference>
<feature type="domain" description="Integrase catalytic" evidence="5">
    <location>
        <begin position="1299"/>
        <end position="1460"/>
    </location>
</feature>
<feature type="region of interest" description="Disordered" evidence="2">
    <location>
        <begin position="1"/>
        <end position="120"/>
    </location>
</feature>
<dbReference type="InterPro" id="IPR036397">
    <property type="entry name" value="RNaseH_sf"/>
</dbReference>
<dbReference type="InterPro" id="IPR043128">
    <property type="entry name" value="Rev_trsase/Diguanyl_cyclase"/>
</dbReference>
<sequence>MEGAPNDGTSADPAMTPIERQMQGPPTPHDNNQPPPRGGNRSNDQEADSHQVTRRRDGEVGRTPPRSRHRAESAGSSAPPSQHKTDKTTRSSQRKDLRGSPSRRPDHPERSSRDPDDKTARLEKELREMRKQMGDMKNSLRAKAARNLDNLVHRADSPFIPSIADFPLPSRFKVPLLENFDGTKDPFDYLEAFKTIMQLQAVPEEVMCRAFPLGLRGSARVWFNKLESESIGSFVQLSRAFIDHFIGSQRRGRPPTHLLSVKQMEEESLRTFVHRFNEEAMKIDRPKEDVTVTAFMAEDALEAMDDPPPKRRKEAEDRKTEPAKQKVPKFTETPERKRTTAPPVKFSSFTPLNTPIDKLLLQIQDDPSLRWPEPSLEDQHQEEPQEPQRKAYTRQVHNIMVVQRPPKNIRLDDQIISFSEEDVRGTHQPHDDALVITINIASFTTRRVMIDNGSSADILYLPAYQQMRLDKDKLRPMDAPLVGFTGDKDDQLSTELRAVTSTYHLLLKFPTEHGIGEVRGDQVTARECYLASLGPGGQNQTMAIEEQKILVKPSGELNTIGLEDGRPERTTKIGNDLPPRIKESLVRFLKENKDVFAWSHEDMPERNNAIMEEVDKLLAANFIREVFYPDWLANVVMVKKSTGKWRMCVDFTDPNKASPKDSFPLPRIDQLVDSTAGHKLLTFMDAFSGYNQIVMDERDQEKTSFITSRGLFCYKVMPFGLKNAGATYQRLMNRMFHDQIGRNVEVYVDDMLVKSKEEDGHLDDLRETFQTLRKYQMKLNPSKCAFGVYSGKFLGFMVSQRGIEANPDKIKAILEMRPPKNTKEVQRLTGRIAALNRFMSRSTDKCLPFFKILKKAFEWNDECQRAFEELKKYLTELPLLSSSKRGEELYLYLAVSPTAVSSALIREEERQQLPVYYTSKALRGAEERYPPMEKLAFALVTAARKLRPYFQAHTIVLLTNHPLRKAMNKPDAAGRLVQWSIELSEFDIDYRPRTAIKAQALADFIAEFTSKEDEPTEDVEQTSKWTMNIDGSATKDSGGVGVVLKSPEGDTIKQAVRLQYPTTNNEAEYEALLTGLEMAKVLGATELEVLSDSQLVVGQVNGDYEAKEGRMQRYLRQARHRISQFREVKLSRIPREQNTEADQLAKSASLSTSDDKIKIVQQSSLQTTEMNPVHIETSWMTPIISYLQRGTLPDNRHEARRLKVRASRFLMLQGTLYKKSFSLPYLRCLAPDEANYVLREIHEGVCGNHSGARALQRKVVRAGYYWPSMQADASRFVQHCDKCQRFANLVHSPPTALVPMTAPWPFAQWGLDIMGPFPIGRRQLKFLVVAIDYFTKWVEAEPLATITEKNVQSFVWKAVICRFGIPRVLVSDNGKQFDNPRFRQFSQELGIHNHYSSPGHPQANGQVEVTNRSLLKLIKTRLEGAKGLWPEELPSILWAYRTTVRIPTGETPFRMTFGSEAVVPVEIGMTTLRTSAYDNQQNEEQLRLNLDLIDEVRETAETRMKRYQEKMARHYNSKVKPRQLSVGDLVLRKVTLATKDPSEGKLGPNWEGPYRVIEIRRPGTYHLEDMDGRRLPHPWNAEHLRKYYP</sequence>
<evidence type="ECO:0000259" key="3">
    <source>
        <dbReference type="PROSITE" id="PS50878"/>
    </source>
</evidence>
<dbReference type="InterPro" id="IPR041588">
    <property type="entry name" value="Integrase_H2C2"/>
</dbReference>
<dbReference type="GO" id="GO:0003676">
    <property type="term" value="F:nucleic acid binding"/>
    <property type="evidence" value="ECO:0007669"/>
    <property type="project" value="InterPro"/>
</dbReference>
<dbReference type="PROSITE" id="PS50879">
    <property type="entry name" value="RNASE_H_1"/>
    <property type="match status" value="1"/>
</dbReference>
<dbReference type="SUPFAM" id="SSF56672">
    <property type="entry name" value="DNA/RNA polymerases"/>
    <property type="match status" value="1"/>
</dbReference>
<dbReference type="Pfam" id="PF00078">
    <property type="entry name" value="RVT_1"/>
    <property type="match status" value="1"/>
</dbReference>
<dbReference type="Pfam" id="PF17921">
    <property type="entry name" value="Integrase_H2C2"/>
    <property type="match status" value="1"/>
</dbReference>
<dbReference type="GO" id="GO:0015074">
    <property type="term" value="P:DNA integration"/>
    <property type="evidence" value="ECO:0007669"/>
    <property type="project" value="InterPro"/>
</dbReference>
<feature type="coiled-coil region" evidence="1">
    <location>
        <begin position="1490"/>
        <end position="1517"/>
    </location>
</feature>
<dbReference type="InterPro" id="IPR001584">
    <property type="entry name" value="Integrase_cat-core"/>
</dbReference>
<dbReference type="PROSITE" id="PS50878">
    <property type="entry name" value="RT_POL"/>
    <property type="match status" value="1"/>
</dbReference>
<dbReference type="InterPro" id="IPR041577">
    <property type="entry name" value="RT_RNaseH_2"/>
</dbReference>
<dbReference type="Pfam" id="PF00665">
    <property type="entry name" value="rve"/>
    <property type="match status" value="1"/>
</dbReference>
<dbReference type="Pfam" id="PF03732">
    <property type="entry name" value="Retrotrans_gag"/>
    <property type="match status" value="1"/>
</dbReference>
<evidence type="ECO:0000256" key="1">
    <source>
        <dbReference type="SAM" id="Coils"/>
    </source>
</evidence>
<dbReference type="EMBL" id="OIVN01002431">
    <property type="protein sequence ID" value="SPD03563.1"/>
    <property type="molecule type" value="Genomic_DNA"/>
</dbReference>
<evidence type="ECO:0000259" key="4">
    <source>
        <dbReference type="PROSITE" id="PS50879"/>
    </source>
</evidence>
<feature type="domain" description="Reverse transcriptase" evidence="3">
    <location>
        <begin position="619"/>
        <end position="798"/>
    </location>
</feature>
<dbReference type="Pfam" id="PF13456">
    <property type="entry name" value="RVT_3"/>
    <property type="match status" value="1"/>
</dbReference>
<proteinExistence type="predicted"/>
<keyword evidence="1" id="KW-0175">Coiled coil</keyword>
<dbReference type="InterPro" id="IPR005162">
    <property type="entry name" value="Retrotrans_gag_dom"/>
</dbReference>
<feature type="compositionally biased region" description="Basic and acidic residues" evidence="2">
    <location>
        <begin position="307"/>
        <end position="324"/>
    </location>
</feature>
<protein>
    <submittedName>
        <fullName evidence="6">Uncharacterized protein</fullName>
    </submittedName>
</protein>
<dbReference type="Pfam" id="PF17919">
    <property type="entry name" value="RT_RNaseH_2"/>
    <property type="match status" value="1"/>
</dbReference>
<accession>A0A2N9GVK0</accession>
<dbReference type="Gene3D" id="3.30.70.270">
    <property type="match status" value="2"/>
</dbReference>
<dbReference type="Gene3D" id="3.30.420.10">
    <property type="entry name" value="Ribonuclease H-like superfamily/Ribonuclease H"/>
    <property type="match status" value="2"/>
</dbReference>
<dbReference type="InterPro" id="IPR012337">
    <property type="entry name" value="RNaseH-like_sf"/>
</dbReference>
<feature type="compositionally biased region" description="Basic and acidic residues" evidence="2">
    <location>
        <begin position="43"/>
        <end position="60"/>
    </location>
</feature>
<gene>
    <name evidence="6" type="ORF">FSB_LOCUS31445</name>
</gene>
<name>A0A2N9GVK0_FAGSY</name>
<feature type="compositionally biased region" description="Basic and acidic residues" evidence="2">
    <location>
        <begin position="377"/>
        <end position="389"/>
    </location>
</feature>
<dbReference type="SUPFAM" id="SSF53098">
    <property type="entry name" value="Ribonuclease H-like"/>
    <property type="match status" value="2"/>
</dbReference>
<evidence type="ECO:0000256" key="2">
    <source>
        <dbReference type="SAM" id="MobiDB-lite"/>
    </source>
</evidence>
<dbReference type="InterPro" id="IPR043502">
    <property type="entry name" value="DNA/RNA_pol_sf"/>
</dbReference>
<feature type="region of interest" description="Disordered" evidence="2">
    <location>
        <begin position="299"/>
        <end position="349"/>
    </location>
</feature>
<evidence type="ECO:0000313" key="6">
    <source>
        <dbReference type="EMBL" id="SPD03563.1"/>
    </source>
</evidence>
<organism evidence="6">
    <name type="scientific">Fagus sylvatica</name>
    <name type="common">Beechnut</name>
    <dbReference type="NCBI Taxonomy" id="28930"/>
    <lineage>
        <taxon>Eukaryota</taxon>
        <taxon>Viridiplantae</taxon>
        <taxon>Streptophyta</taxon>
        <taxon>Embryophyta</taxon>
        <taxon>Tracheophyta</taxon>
        <taxon>Spermatophyta</taxon>
        <taxon>Magnoliopsida</taxon>
        <taxon>eudicotyledons</taxon>
        <taxon>Gunneridae</taxon>
        <taxon>Pentapetalae</taxon>
        <taxon>rosids</taxon>
        <taxon>fabids</taxon>
        <taxon>Fagales</taxon>
        <taxon>Fagaceae</taxon>
        <taxon>Fagus</taxon>
    </lineage>
</organism>
<dbReference type="InterPro" id="IPR002156">
    <property type="entry name" value="RNaseH_domain"/>
</dbReference>
<reference evidence="6" key="1">
    <citation type="submission" date="2018-02" db="EMBL/GenBank/DDBJ databases">
        <authorList>
            <person name="Cohen D.B."/>
            <person name="Kent A.D."/>
        </authorList>
    </citation>
    <scope>NUCLEOTIDE SEQUENCE</scope>
</reference>
<feature type="region of interest" description="Disordered" evidence="2">
    <location>
        <begin position="368"/>
        <end position="390"/>
    </location>
</feature>